<dbReference type="Gramene" id="rna26749">
    <property type="protein sequence ID" value="RHN63980.1"/>
    <property type="gene ID" value="gene26749"/>
</dbReference>
<feature type="transmembrane region" description="Helical" evidence="1">
    <location>
        <begin position="23"/>
        <end position="41"/>
    </location>
</feature>
<accession>A0A396IEH2</accession>
<name>A0A396IEH2_MEDTR</name>
<dbReference type="EMBL" id="PSQE01000004">
    <property type="protein sequence ID" value="RHN63980.1"/>
    <property type="molecule type" value="Genomic_DNA"/>
</dbReference>
<comment type="caution">
    <text evidence="2">The sequence shown here is derived from an EMBL/GenBank/DDBJ whole genome shotgun (WGS) entry which is preliminary data.</text>
</comment>
<protein>
    <recommendedName>
        <fullName evidence="3">Transmembrane protein</fullName>
    </recommendedName>
</protein>
<evidence type="ECO:0008006" key="3">
    <source>
        <dbReference type="Google" id="ProtNLM"/>
    </source>
</evidence>
<organism evidence="2">
    <name type="scientific">Medicago truncatula</name>
    <name type="common">Barrel medic</name>
    <name type="synonym">Medicago tribuloides</name>
    <dbReference type="NCBI Taxonomy" id="3880"/>
    <lineage>
        <taxon>Eukaryota</taxon>
        <taxon>Viridiplantae</taxon>
        <taxon>Streptophyta</taxon>
        <taxon>Embryophyta</taxon>
        <taxon>Tracheophyta</taxon>
        <taxon>Spermatophyta</taxon>
        <taxon>Magnoliopsida</taxon>
        <taxon>eudicotyledons</taxon>
        <taxon>Gunneridae</taxon>
        <taxon>Pentapetalae</taxon>
        <taxon>rosids</taxon>
        <taxon>fabids</taxon>
        <taxon>Fabales</taxon>
        <taxon>Fabaceae</taxon>
        <taxon>Papilionoideae</taxon>
        <taxon>50 kb inversion clade</taxon>
        <taxon>NPAAA clade</taxon>
        <taxon>Hologalegina</taxon>
        <taxon>IRL clade</taxon>
        <taxon>Trifolieae</taxon>
        <taxon>Medicago</taxon>
    </lineage>
</organism>
<sequence>MVTACMKSNVAQGSTIGLNSLHFSFYIFFTFCPLHFIRIFLPPPTFNQDIIFHSFSYKEPNP</sequence>
<keyword evidence="1" id="KW-0812">Transmembrane</keyword>
<evidence type="ECO:0000256" key="1">
    <source>
        <dbReference type="SAM" id="Phobius"/>
    </source>
</evidence>
<keyword evidence="1" id="KW-0472">Membrane</keyword>
<evidence type="ECO:0000313" key="2">
    <source>
        <dbReference type="EMBL" id="RHN63980.1"/>
    </source>
</evidence>
<proteinExistence type="predicted"/>
<keyword evidence="1" id="KW-1133">Transmembrane helix</keyword>
<dbReference type="AlphaFoldDB" id="A0A396IEH2"/>
<dbReference type="Proteomes" id="UP000265566">
    <property type="component" value="Chromosome 4"/>
</dbReference>
<reference evidence="2" key="1">
    <citation type="journal article" date="2018" name="Nat. Plants">
        <title>Whole-genome landscape of Medicago truncatula symbiotic genes.</title>
        <authorList>
            <person name="Pecrix Y."/>
            <person name="Gamas P."/>
            <person name="Carrere S."/>
        </authorList>
    </citation>
    <scope>NUCLEOTIDE SEQUENCE</scope>
    <source>
        <tissue evidence="2">Leaves</tissue>
    </source>
</reference>
<gene>
    <name evidence="2" type="ORF">MtrunA17_Chr4g0064191</name>
</gene>